<dbReference type="AlphaFoldDB" id="A0AA90H1Y4"/>
<evidence type="ECO:0000313" key="1">
    <source>
        <dbReference type="EMBL" id="MDI5971874.1"/>
    </source>
</evidence>
<dbReference type="RefSeq" id="WP_282698898.1">
    <property type="nucleotide sequence ID" value="NZ_JABXJJ020000026.1"/>
</dbReference>
<sequence length="531" mass="57830">MDFLRYVLNLRVSEPVEDGFDRGEVGVNETIFQLALASRTSENNLDVYLKTVQFLTSRSDESSTSIVNDLRLRNGGEIPEVPSIADDEFLASLVIVARDIWAAYLVVPPPSVTGNAFFAAAPVGLVQHPVFKELCLNFLKDVALSKLFPDISQESSPEEIAAHMAMWFATAGANGTKSPISVLSGLLFDASVRMRFFSTDRAFDAYLVALKSCVRDLRLLAQGATVHVPAIVGFSGISFSGELELQLDGGKIRPPRPIEKELLLASGGSITAVFETTFPLRIIHITKNGPAQLSDDAARKAHNCILATYKEFEQSLNKMRLGLLLSSDGKEFLASLEHSRFIFDLTNMGGQSGVQMVGNTLLPRALSAGSAVQVERIHRAICSNHPDSLDIAMQRVLRAASARGDDSDGLIDALISWENMFGASTETTFRVTASLAKLIESDSGRRREKRKELAKIYSSRSKIVHGAKEIPGETVYEQRQDAILVACQALRVLYTSRTDLLGLKSEDRGTWLLLEGAPPSVDKIDDGPGGS</sequence>
<organism evidence="1">
    <name type="scientific">Streptantibioticus silvisoli</name>
    <dbReference type="NCBI Taxonomy" id="2705255"/>
    <lineage>
        <taxon>Bacteria</taxon>
        <taxon>Bacillati</taxon>
        <taxon>Actinomycetota</taxon>
        <taxon>Actinomycetes</taxon>
        <taxon>Kitasatosporales</taxon>
        <taxon>Streptomycetaceae</taxon>
        <taxon>Streptantibioticus</taxon>
    </lineage>
</organism>
<proteinExistence type="predicted"/>
<reference evidence="1" key="1">
    <citation type="submission" date="2023-05" db="EMBL/GenBank/DDBJ databases">
        <title>Streptantibioticus silvisoli sp. nov., acidotolerant actinomycetes 1 from pine litter.</title>
        <authorList>
            <person name="Swiecimska M."/>
            <person name="Golinska P."/>
            <person name="Sangal V."/>
            <person name="Wachnowicz B."/>
            <person name="Goodfellow M."/>
        </authorList>
    </citation>
    <scope>NUCLEOTIDE SEQUENCE</scope>
    <source>
        <strain evidence="1">SL13</strain>
    </source>
</reference>
<accession>A0AA90H1Y4</accession>
<name>A0AA90H1Y4_9ACTN</name>
<gene>
    <name evidence="1" type="ORF">POF50_021485</name>
</gene>
<comment type="caution">
    <text evidence="1">The sequence shown here is derived from an EMBL/GenBank/DDBJ whole genome shotgun (WGS) entry which is preliminary data.</text>
</comment>
<protein>
    <submittedName>
        <fullName evidence="1">HEPN domain-containing protein</fullName>
    </submittedName>
</protein>
<dbReference type="EMBL" id="JABXJJ020000026">
    <property type="protein sequence ID" value="MDI5971874.1"/>
    <property type="molecule type" value="Genomic_DNA"/>
</dbReference>